<comment type="caution">
    <text evidence="2">The sequence shown here is derived from an EMBL/GenBank/DDBJ whole genome shotgun (WGS) entry which is preliminary data.</text>
</comment>
<keyword evidence="1" id="KW-0812">Transmembrane</keyword>
<keyword evidence="3" id="KW-1185">Reference proteome</keyword>
<keyword evidence="1" id="KW-0472">Membrane</keyword>
<organism evidence="2 3">
    <name type="scientific">Solanum commersonii</name>
    <name type="common">Commerson's wild potato</name>
    <name type="synonym">Commerson's nightshade</name>
    <dbReference type="NCBI Taxonomy" id="4109"/>
    <lineage>
        <taxon>Eukaryota</taxon>
        <taxon>Viridiplantae</taxon>
        <taxon>Streptophyta</taxon>
        <taxon>Embryophyta</taxon>
        <taxon>Tracheophyta</taxon>
        <taxon>Spermatophyta</taxon>
        <taxon>Magnoliopsida</taxon>
        <taxon>eudicotyledons</taxon>
        <taxon>Gunneridae</taxon>
        <taxon>Pentapetalae</taxon>
        <taxon>asterids</taxon>
        <taxon>lamiids</taxon>
        <taxon>Solanales</taxon>
        <taxon>Solanaceae</taxon>
        <taxon>Solanoideae</taxon>
        <taxon>Solaneae</taxon>
        <taxon>Solanum</taxon>
    </lineage>
</organism>
<evidence type="ECO:0000313" key="3">
    <source>
        <dbReference type="Proteomes" id="UP000824120"/>
    </source>
</evidence>
<dbReference type="OrthoDB" id="1938219at2759"/>
<name>A0A9J5Y3F2_SOLCO</name>
<dbReference type="EMBL" id="JACXVP010000007">
    <property type="protein sequence ID" value="KAG5594490.1"/>
    <property type="molecule type" value="Genomic_DNA"/>
</dbReference>
<evidence type="ECO:0000256" key="1">
    <source>
        <dbReference type="SAM" id="Phobius"/>
    </source>
</evidence>
<protein>
    <submittedName>
        <fullName evidence="2">Uncharacterized protein</fullName>
    </submittedName>
</protein>
<gene>
    <name evidence="2" type="ORF">H5410_035722</name>
</gene>
<proteinExistence type="predicted"/>
<keyword evidence="1" id="KW-1133">Transmembrane helix</keyword>
<dbReference type="Proteomes" id="UP000824120">
    <property type="component" value="Chromosome 7"/>
</dbReference>
<dbReference type="AlphaFoldDB" id="A0A9J5Y3F2"/>
<sequence length="63" mass="7346">MPCGKSLKKSFPNELDNQWISTNKEKRYNLNKKFLNGLEVSTFISIEFCFLYCVLAHAYSGMF</sequence>
<feature type="transmembrane region" description="Helical" evidence="1">
    <location>
        <begin position="34"/>
        <end position="59"/>
    </location>
</feature>
<evidence type="ECO:0000313" key="2">
    <source>
        <dbReference type="EMBL" id="KAG5594490.1"/>
    </source>
</evidence>
<accession>A0A9J5Y3F2</accession>
<reference evidence="2 3" key="1">
    <citation type="submission" date="2020-09" db="EMBL/GenBank/DDBJ databases">
        <title>De no assembly of potato wild relative species, Solanum commersonii.</title>
        <authorList>
            <person name="Cho K."/>
        </authorList>
    </citation>
    <scope>NUCLEOTIDE SEQUENCE [LARGE SCALE GENOMIC DNA]</scope>
    <source>
        <strain evidence="2">LZ3.2</strain>
        <tissue evidence="2">Leaf</tissue>
    </source>
</reference>